<dbReference type="SMART" id="SM00283">
    <property type="entry name" value="MA"/>
    <property type="match status" value="1"/>
</dbReference>
<reference evidence="4 5" key="1">
    <citation type="journal article" date="2011" name="J. Bacteriol.">
        <title>Complete genome sequences of the chemolithoautotrophic Oligotropha carboxidovorans strains OM4 and OM5.</title>
        <authorList>
            <person name="Volland S."/>
            <person name="Rachinger M."/>
            <person name="Strittmatter A."/>
            <person name="Daniel R."/>
            <person name="Gottschalk G."/>
            <person name="Meyer O."/>
        </authorList>
    </citation>
    <scope>NUCLEOTIDE SEQUENCE [LARGE SCALE GENOMIC DNA]</scope>
    <source>
        <strain evidence="5">ATCC 49405 / DSM 1227 / KCTC 32145 / OM5</strain>
    </source>
</reference>
<dbReference type="Pfam" id="PF00015">
    <property type="entry name" value="MCPsignal"/>
    <property type="match status" value="1"/>
</dbReference>
<dbReference type="GO" id="GO:0020037">
    <property type="term" value="F:heme binding"/>
    <property type="evidence" value="ECO:0007669"/>
    <property type="project" value="InterPro"/>
</dbReference>
<dbReference type="Gene3D" id="1.10.490.10">
    <property type="entry name" value="Globins"/>
    <property type="match status" value="1"/>
</dbReference>
<dbReference type="GO" id="GO:0016020">
    <property type="term" value="C:membrane"/>
    <property type="evidence" value="ECO:0007669"/>
    <property type="project" value="InterPro"/>
</dbReference>
<dbReference type="GO" id="GO:0019825">
    <property type="term" value="F:oxygen binding"/>
    <property type="evidence" value="ECO:0007669"/>
    <property type="project" value="InterPro"/>
</dbReference>
<sequence length="370" mass="39964">MPVDIAALVGFQPADTASLRALKADLTKSQEAIIGAFYERVLDVPAFRDMIDETCKREKYDLNGFIAHLNDVQFRHWQRFFDGTPDETFMKTARQIGVVHEKCLLTNDLHVASSAVLLEKLLAVAVDHYIAESEETAKVKDALAAIVRMFFIDLAQAISAYDTAAAVTMYKQVSEPLLEAFEREVAKELGSMAGAAAELDGTIKSFADLNKGNIQRCQDTVSSIGNLATSLNELGQITRHIENFVKVISDVSRKTKLLALNAAIEAGRSGEYGRGFNVVASEVKALANEAEEAAQKVAVQAGEIRAAIVAAQANVDESEKLVLAIDSGVAEEQASLETQCAAVGEISNNLAVVSESARELRGRFKAINTA</sequence>
<dbReference type="PANTHER" id="PTHR32089:SF112">
    <property type="entry name" value="LYSOZYME-LIKE PROTEIN-RELATED"/>
    <property type="match status" value="1"/>
</dbReference>
<dbReference type="InterPro" id="IPR012292">
    <property type="entry name" value="Globin/Proto"/>
</dbReference>
<dbReference type="InterPro" id="IPR009050">
    <property type="entry name" value="Globin-like_sf"/>
</dbReference>
<dbReference type="InterPro" id="IPR004089">
    <property type="entry name" value="MCPsignal_dom"/>
</dbReference>
<gene>
    <name evidence="4" type="ordered locus">OCA5_c19480</name>
</gene>
<evidence type="ECO:0000313" key="4">
    <source>
        <dbReference type="EMBL" id="AEI06658.1"/>
    </source>
</evidence>
<dbReference type="OrthoDB" id="266313at2"/>
<dbReference type="InterPro" id="IPR044398">
    <property type="entry name" value="Globin-sensor_dom"/>
</dbReference>
<dbReference type="Pfam" id="PF11563">
    <property type="entry name" value="Protoglobin"/>
    <property type="match status" value="1"/>
</dbReference>
<dbReference type="SUPFAM" id="SSF58104">
    <property type="entry name" value="Methyl-accepting chemotaxis protein (MCP) signaling domain"/>
    <property type="match status" value="1"/>
</dbReference>
<protein>
    <submittedName>
        <fullName evidence="4">Putative chemotaxis sensory transducer</fullName>
    </submittedName>
</protein>
<organism evidence="4 5">
    <name type="scientific">Afipia carboxidovorans (strain ATCC 49405 / DSM 1227 / KCTC 32145 / OM5)</name>
    <name type="common">Oligotropha carboxidovorans</name>
    <dbReference type="NCBI Taxonomy" id="504832"/>
    <lineage>
        <taxon>Bacteria</taxon>
        <taxon>Pseudomonadati</taxon>
        <taxon>Pseudomonadota</taxon>
        <taxon>Alphaproteobacteria</taxon>
        <taxon>Hyphomicrobiales</taxon>
        <taxon>Nitrobacteraceae</taxon>
        <taxon>Afipia</taxon>
    </lineage>
</organism>
<dbReference type="eggNOG" id="COG0840">
    <property type="taxonomic scope" value="Bacteria"/>
</dbReference>
<keyword evidence="5" id="KW-1185">Reference proteome</keyword>
<evidence type="ECO:0000256" key="2">
    <source>
        <dbReference type="PROSITE-ProRule" id="PRU00284"/>
    </source>
</evidence>
<dbReference type="GO" id="GO:0007165">
    <property type="term" value="P:signal transduction"/>
    <property type="evidence" value="ECO:0007669"/>
    <property type="project" value="UniProtKB-KW"/>
</dbReference>
<evidence type="ECO:0000259" key="3">
    <source>
        <dbReference type="PROSITE" id="PS50111"/>
    </source>
</evidence>
<dbReference type="KEGG" id="ocg:OCA5_c19480"/>
<dbReference type="RefSeq" id="WP_013913123.1">
    <property type="nucleotide sequence ID" value="NC_011386.1"/>
</dbReference>
<dbReference type="PATRIC" id="fig|504832.7.peg.2069"/>
<accession>F8BV05</accession>
<dbReference type="SUPFAM" id="SSF46458">
    <property type="entry name" value="Globin-like"/>
    <property type="match status" value="1"/>
</dbReference>
<keyword evidence="1 2" id="KW-0807">Transducer</keyword>
<dbReference type="InterPro" id="IPR039379">
    <property type="entry name" value="Protoglobin_sensor_dom"/>
</dbReference>
<name>F8BV05_AFIC5</name>
<feature type="domain" description="Methyl-accepting transducer" evidence="3">
    <location>
        <begin position="178"/>
        <end position="370"/>
    </location>
</feature>
<dbReference type="CDD" id="cd01068">
    <property type="entry name" value="globin_sensor"/>
    <property type="match status" value="1"/>
</dbReference>
<dbReference type="EMBL" id="CP002826">
    <property type="protein sequence ID" value="AEI06658.1"/>
    <property type="molecule type" value="Genomic_DNA"/>
</dbReference>
<evidence type="ECO:0000313" key="5">
    <source>
        <dbReference type="Proteomes" id="UP000007730"/>
    </source>
</evidence>
<proteinExistence type="predicted"/>
<dbReference type="AlphaFoldDB" id="F8BV05"/>
<dbReference type="PANTHER" id="PTHR32089">
    <property type="entry name" value="METHYL-ACCEPTING CHEMOTAXIS PROTEIN MCPB"/>
    <property type="match status" value="1"/>
</dbReference>
<dbReference type="Gene3D" id="1.10.287.950">
    <property type="entry name" value="Methyl-accepting chemotaxis protein"/>
    <property type="match status" value="1"/>
</dbReference>
<dbReference type="STRING" id="504832.OCA5_c19480"/>
<dbReference type="PROSITE" id="PS50111">
    <property type="entry name" value="CHEMOTAXIS_TRANSDUC_2"/>
    <property type="match status" value="1"/>
</dbReference>
<evidence type="ECO:0000256" key="1">
    <source>
        <dbReference type="ARBA" id="ARBA00023224"/>
    </source>
</evidence>
<dbReference type="Proteomes" id="UP000007730">
    <property type="component" value="Chromosome"/>
</dbReference>
<dbReference type="HOGENOM" id="CLU_000445_21_4_5"/>